<dbReference type="Gene3D" id="3.40.50.2300">
    <property type="match status" value="1"/>
</dbReference>
<dbReference type="InterPro" id="IPR050595">
    <property type="entry name" value="Bact_response_regulator"/>
</dbReference>
<gene>
    <name evidence="4" type="ORF">B6N60_01413</name>
</gene>
<dbReference type="EMBL" id="CP021056">
    <property type="protein sequence ID" value="QXE22727.1"/>
    <property type="molecule type" value="Genomic_DNA"/>
</dbReference>
<proteinExistence type="evidence at transcript level"/>
<dbReference type="InterPro" id="IPR024186">
    <property type="entry name" value="Sig_transdc_resp-reg_PatA"/>
</dbReference>
<evidence type="ECO:0000259" key="3">
    <source>
        <dbReference type="SMART" id="SM00448"/>
    </source>
</evidence>
<dbReference type="PANTHER" id="PTHR44591:SF23">
    <property type="entry name" value="CHEY SUBFAMILY"/>
    <property type="match status" value="1"/>
</dbReference>
<protein>
    <recommendedName>
        <fullName evidence="2">Protein PatA</fullName>
    </recommendedName>
</protein>
<dbReference type="AlphaFoldDB" id="A0A975T768"/>
<sequence length="350" mass="39635">MGQIAWATGGDHPYRRLCRNLAQICPHININSLILNSEDKSVEYWDYRLLINLYRQEAITPNQMKSILSNIINEIFFEITQHLDQEAVFCQLSNEVIVPAPVSYTSGIPFLDQVQGLWQDWSEAGLEKISPNLAPVLRCAEQLQTQVSSLIYKNLERLLNGKYTLWDLAVKMKQSVLDITRSLLPYIHQGFVEFIQIADLPLPKINNDGNVDMKRTNLPLIACIDDSLQICKNLEQIVQGQGIRFLGIEEPVQALSILINNRPDLIFLDLIMPTISGYEICAQLRRTTLFANTPIVILTGSNGAFDRLRATVFGATEFINKPVDKHQVIEIINKFIPRVEVDKSLATYAA</sequence>
<dbReference type="PANTHER" id="PTHR44591">
    <property type="entry name" value="STRESS RESPONSE REGULATOR PROTEIN 1"/>
    <property type="match status" value="1"/>
</dbReference>
<evidence type="ECO:0000256" key="1">
    <source>
        <dbReference type="ARBA" id="ARBA00022553"/>
    </source>
</evidence>
<dbReference type="Proteomes" id="UP000683511">
    <property type="component" value="Chromosome"/>
</dbReference>
<comment type="subcellular location">
    <subcellularLocation>
        <location evidence="2">Cell septum</location>
    </subcellularLocation>
</comment>
<keyword evidence="5" id="KW-1185">Reference proteome</keyword>
<evidence type="ECO:0000256" key="2">
    <source>
        <dbReference type="PIRNR" id="PIRNR005897"/>
    </source>
</evidence>
<dbReference type="PIRSF" id="PIRSF005897">
    <property type="entry name" value="RR_PatA"/>
    <property type="match status" value="1"/>
</dbReference>
<evidence type="ECO:0000313" key="5">
    <source>
        <dbReference type="Proteomes" id="UP000683511"/>
    </source>
</evidence>
<dbReference type="KEGG" id="rsin:B6N60_01413"/>
<organism evidence="4 5">
    <name type="scientific">Richelia sinica FACHB-800</name>
    <dbReference type="NCBI Taxonomy" id="1357546"/>
    <lineage>
        <taxon>Bacteria</taxon>
        <taxon>Bacillati</taxon>
        <taxon>Cyanobacteriota</taxon>
        <taxon>Cyanophyceae</taxon>
        <taxon>Nostocales</taxon>
        <taxon>Nostocaceae</taxon>
        <taxon>Richelia</taxon>
    </lineage>
</organism>
<dbReference type="InterPro" id="IPR001789">
    <property type="entry name" value="Sig_transdc_resp-reg_receiver"/>
</dbReference>
<dbReference type="InterPro" id="IPR011006">
    <property type="entry name" value="CheY-like_superfamily"/>
</dbReference>
<dbReference type="GO" id="GO:0043158">
    <property type="term" value="P:heterocyst development"/>
    <property type="evidence" value="ECO:0007669"/>
    <property type="project" value="UniProtKB-KW"/>
</dbReference>
<dbReference type="GO" id="GO:0030428">
    <property type="term" value="C:cell septum"/>
    <property type="evidence" value="ECO:0007669"/>
    <property type="project" value="UniProtKB-SubCell"/>
</dbReference>
<evidence type="ECO:0000313" key="4">
    <source>
        <dbReference type="EMBL" id="QXE22727.1"/>
    </source>
</evidence>
<reference evidence="4" key="1">
    <citation type="submission" date="2017-04" db="EMBL/GenBank/DDBJ databases">
        <title>Genome deletions in a multicellular cyanobacterial endosymbiont for morphological adaptation in marine diatoms.</title>
        <authorList>
            <person name="Wang Y."/>
            <person name="Gao H."/>
            <person name="Li R."/>
            <person name="Xu X."/>
        </authorList>
    </citation>
    <scope>NUCLEOTIDE SEQUENCE</scope>
    <source>
        <strain evidence="4">FACHB 800</strain>
    </source>
</reference>
<dbReference type="Pfam" id="PF00072">
    <property type="entry name" value="Response_reg"/>
    <property type="match status" value="1"/>
</dbReference>
<name>A0A975T768_9NOST</name>
<comment type="function">
    <text evidence="2">Controls heterocyst pattern formation.</text>
</comment>
<keyword evidence="2" id="KW-0364">Heterocyst</keyword>
<keyword evidence="1" id="KW-0597">Phosphoprotein</keyword>
<accession>A0A975T768</accession>
<feature type="domain" description="Response regulatory" evidence="3">
    <location>
        <begin position="219"/>
        <end position="332"/>
    </location>
</feature>
<keyword evidence="2" id="KW-0902">Two-component regulatory system</keyword>
<comment type="induction">
    <text evidence="2">By nitrogen starvation.</text>
</comment>
<dbReference type="SMART" id="SM00448">
    <property type="entry name" value="REC"/>
    <property type="match status" value="1"/>
</dbReference>
<dbReference type="SUPFAM" id="SSF52172">
    <property type="entry name" value="CheY-like"/>
    <property type="match status" value="1"/>
</dbReference>
<dbReference type="GO" id="GO:0000160">
    <property type="term" value="P:phosphorelay signal transduction system"/>
    <property type="evidence" value="ECO:0007669"/>
    <property type="project" value="UniProtKB-KW"/>
</dbReference>